<name>A0ACC2ZTU1_9EURO</name>
<evidence type="ECO:0000313" key="2">
    <source>
        <dbReference type="Proteomes" id="UP001172386"/>
    </source>
</evidence>
<accession>A0ACC2ZTU1</accession>
<reference evidence="1" key="1">
    <citation type="submission" date="2022-10" db="EMBL/GenBank/DDBJ databases">
        <title>Culturing micro-colonial fungi from biological soil crusts in the Mojave desert and describing Neophaeococcomyces mojavensis, and introducing the new genera and species Taxawa tesnikishii.</title>
        <authorList>
            <person name="Kurbessoian T."/>
            <person name="Stajich J.E."/>
        </authorList>
    </citation>
    <scope>NUCLEOTIDE SEQUENCE</scope>
    <source>
        <strain evidence="1">JES_112</strain>
    </source>
</reference>
<comment type="caution">
    <text evidence="1">The sequence shown here is derived from an EMBL/GenBank/DDBJ whole genome shotgun (WGS) entry which is preliminary data.</text>
</comment>
<gene>
    <name evidence="1" type="ORF">H2198_009717</name>
</gene>
<protein>
    <submittedName>
        <fullName evidence="1">Uncharacterized protein</fullName>
    </submittedName>
</protein>
<proteinExistence type="predicted"/>
<dbReference type="Proteomes" id="UP001172386">
    <property type="component" value="Unassembled WGS sequence"/>
</dbReference>
<evidence type="ECO:0000313" key="1">
    <source>
        <dbReference type="EMBL" id="KAJ9651002.1"/>
    </source>
</evidence>
<keyword evidence="2" id="KW-1185">Reference proteome</keyword>
<dbReference type="EMBL" id="JAPDRQ010000290">
    <property type="protein sequence ID" value="KAJ9651002.1"/>
    <property type="molecule type" value="Genomic_DNA"/>
</dbReference>
<organism evidence="1 2">
    <name type="scientific">Neophaeococcomyces mojaviensis</name>
    <dbReference type="NCBI Taxonomy" id="3383035"/>
    <lineage>
        <taxon>Eukaryota</taxon>
        <taxon>Fungi</taxon>
        <taxon>Dikarya</taxon>
        <taxon>Ascomycota</taxon>
        <taxon>Pezizomycotina</taxon>
        <taxon>Eurotiomycetes</taxon>
        <taxon>Chaetothyriomycetidae</taxon>
        <taxon>Chaetothyriales</taxon>
        <taxon>Chaetothyriales incertae sedis</taxon>
        <taxon>Neophaeococcomyces</taxon>
    </lineage>
</organism>
<sequence>MSDEQITYSAGDLSQAPDLRLLHYNDVYHVDASSSEPVGGIARFQTLMNHYRDHESYKGQPNLVTLFSGDAFNPSLESSVTKGSHMVPILNNIGTDVACVGNHDLDFGIRQFRHLAGQCNFPWLLANVLDPALGEDVPLGNVKKYVILESSNGVKIGVFGLVEREWLDTINSLPPNLIYKSAHKTAEEIVPQLREQGAQIIICVSHQREPNDNKVAESVPTGLIDIILGGHDHFYGHSIINGVHVLRSGTDFKQLSYIEARQSKEKGGKWDFHIVRRDVVSSIPEDPEAKEVVEQLTSALKAKLDKPVGHTLAPLDARFETVRLKESNIGNFVCDLMCSHYGADCCIVAAGTVRGDQIYPPGTIRLRDIMNCFPFEDPCVVLKAPGHAIISALENSVSTYPALEGRFPQVSNIQFTFNPSLPPGERIANPTANVKIGGEYIVLDKHYKLATRDYMARGKDGFDSLLMKSEGGELDEIVSTENGILISMLLRQYFISLKTLGQWSKWGRGMDRHWKGVHKKLHKHQPVVEPQPKAPLVAETPNAVDGPSDGMLKPRPPPVQRTTSTRSATDAKFIDDSDDEEHTQEPDEVLDEVRMQKKQMHIMRQVVNKWRRLAGVSQPQSCDNIREGEFQVDWTRAIAPRVEGRIRIVGTA</sequence>